<protein>
    <submittedName>
        <fullName evidence="1">DUF3168 domain-containing protein</fullName>
    </submittedName>
</protein>
<dbReference type="EMBL" id="SHMC01000003">
    <property type="protein sequence ID" value="TAA25394.1"/>
    <property type="molecule type" value="Genomic_DNA"/>
</dbReference>
<gene>
    <name evidence="1" type="ORF">EA660_08000</name>
</gene>
<dbReference type="InterPro" id="IPR021508">
    <property type="entry name" value="Gp17-like"/>
</dbReference>
<accession>A0A4Q8LAL7</accession>
<sequence length="111" mass="12017">MTLDEALLAAMLTVTPAAYSFPARNPPAVYATYQRVTGRRHATLNSGAGAPTATFQVDVWGQQKGQVRTLADALIAALPQLLKTGDLTDNPDDYEEDTKLHRASFDIAIWA</sequence>
<organism evidence="1 2">
    <name type="scientific">Pseudoxanthomonas winnipegensis</name>
    <dbReference type="NCBI Taxonomy" id="2480810"/>
    <lineage>
        <taxon>Bacteria</taxon>
        <taxon>Pseudomonadati</taxon>
        <taxon>Pseudomonadota</taxon>
        <taxon>Gammaproteobacteria</taxon>
        <taxon>Lysobacterales</taxon>
        <taxon>Lysobacteraceae</taxon>
        <taxon>Pseudoxanthomonas</taxon>
    </lineage>
</organism>
<dbReference type="AlphaFoldDB" id="A0A4Q8LAL7"/>
<reference evidence="1 2" key="1">
    <citation type="submission" date="2019-02" db="EMBL/GenBank/DDBJ databases">
        <title>WGS of Pseudoxanthomonas species novum from clinical isolates.</title>
        <authorList>
            <person name="Bernier A.-M."/>
            <person name="Bernard K."/>
            <person name="Vachon A."/>
        </authorList>
    </citation>
    <scope>NUCLEOTIDE SEQUENCE [LARGE SCALE GENOMIC DNA]</scope>
    <source>
        <strain evidence="1 2">NML171200</strain>
    </source>
</reference>
<evidence type="ECO:0000313" key="1">
    <source>
        <dbReference type="EMBL" id="TAA25394.1"/>
    </source>
</evidence>
<dbReference type="OrthoDB" id="9115292at2"/>
<dbReference type="Pfam" id="PF11367">
    <property type="entry name" value="Tail_completion_gp17"/>
    <property type="match status" value="1"/>
</dbReference>
<dbReference type="Proteomes" id="UP000292627">
    <property type="component" value="Unassembled WGS sequence"/>
</dbReference>
<comment type="caution">
    <text evidence="1">The sequence shown here is derived from an EMBL/GenBank/DDBJ whole genome shotgun (WGS) entry which is preliminary data.</text>
</comment>
<dbReference type="RefSeq" id="WP_130551029.1">
    <property type="nucleotide sequence ID" value="NZ_SHLZ01000012.1"/>
</dbReference>
<proteinExistence type="predicted"/>
<evidence type="ECO:0000313" key="2">
    <source>
        <dbReference type="Proteomes" id="UP000292627"/>
    </source>
</evidence>
<name>A0A4Q8LAL7_9GAMM</name>